<gene>
    <name evidence="1" type="ORF">GCM10009425_30840</name>
</gene>
<sequence length="59" mass="6812">MSRCSHGLHNTINSLITVMNPYLPLDINQWSVDFDPYGFTVRADWLTQAEKTEDETILL</sequence>
<accession>A0ABQ2GYR6</accession>
<dbReference type="Proteomes" id="UP000616499">
    <property type="component" value="Unassembled WGS sequence"/>
</dbReference>
<evidence type="ECO:0000313" key="2">
    <source>
        <dbReference type="Proteomes" id="UP000616499"/>
    </source>
</evidence>
<proteinExistence type="predicted"/>
<reference evidence="2" key="1">
    <citation type="journal article" date="2019" name="Int. J. Syst. Evol. Microbiol.">
        <title>The Global Catalogue of Microorganisms (GCM) 10K type strain sequencing project: providing services to taxonomists for standard genome sequencing and annotation.</title>
        <authorList>
            <consortium name="The Broad Institute Genomics Platform"/>
            <consortium name="The Broad Institute Genome Sequencing Center for Infectious Disease"/>
            <person name="Wu L."/>
            <person name="Ma J."/>
        </authorList>
    </citation>
    <scope>NUCLEOTIDE SEQUENCE [LARGE SCALE GENOMIC DNA]</scope>
    <source>
        <strain evidence="2">JCM 13501</strain>
    </source>
</reference>
<name>A0ABQ2GYR6_9PSED</name>
<keyword evidence="2" id="KW-1185">Reference proteome</keyword>
<organism evidence="1 2">
    <name type="scientific">Pseudomonas asuensis</name>
    <dbReference type="NCBI Taxonomy" id="1825787"/>
    <lineage>
        <taxon>Bacteria</taxon>
        <taxon>Pseudomonadati</taxon>
        <taxon>Pseudomonadota</taxon>
        <taxon>Gammaproteobacteria</taxon>
        <taxon>Pseudomonadales</taxon>
        <taxon>Pseudomonadaceae</taxon>
        <taxon>Pseudomonas</taxon>
    </lineage>
</organism>
<protein>
    <submittedName>
        <fullName evidence="1">Uncharacterized protein</fullName>
    </submittedName>
</protein>
<evidence type="ECO:0000313" key="1">
    <source>
        <dbReference type="EMBL" id="GGM17728.1"/>
    </source>
</evidence>
<dbReference type="EMBL" id="BMNW01000006">
    <property type="protein sequence ID" value="GGM17728.1"/>
    <property type="molecule type" value="Genomic_DNA"/>
</dbReference>
<comment type="caution">
    <text evidence="1">The sequence shown here is derived from an EMBL/GenBank/DDBJ whole genome shotgun (WGS) entry which is preliminary data.</text>
</comment>